<evidence type="ECO:0000313" key="13">
    <source>
        <dbReference type="EMBL" id="HIZ73067.1"/>
    </source>
</evidence>
<keyword evidence="8" id="KW-0414">Isoprene biosynthesis</keyword>
<dbReference type="GO" id="GO:0016114">
    <property type="term" value="P:terpenoid biosynthetic process"/>
    <property type="evidence" value="ECO:0007669"/>
    <property type="project" value="UniProtKB-ARBA"/>
</dbReference>
<dbReference type="EMBL" id="DXBB01000078">
    <property type="protein sequence ID" value="HIZ73067.1"/>
    <property type="molecule type" value="Genomic_DNA"/>
</dbReference>
<dbReference type="NCBIfam" id="NF045485">
    <property type="entry name" value="FPPsyn"/>
    <property type="match status" value="1"/>
</dbReference>
<evidence type="ECO:0000256" key="2">
    <source>
        <dbReference type="ARBA" id="ARBA00006706"/>
    </source>
</evidence>
<evidence type="ECO:0000256" key="3">
    <source>
        <dbReference type="ARBA" id="ARBA00012439"/>
    </source>
</evidence>
<reference evidence="13" key="2">
    <citation type="submission" date="2021-04" db="EMBL/GenBank/DDBJ databases">
        <authorList>
            <person name="Gilroy R."/>
        </authorList>
    </citation>
    <scope>NUCLEOTIDE SEQUENCE</scope>
    <source>
        <strain evidence="13">ChiW7-2402</strain>
    </source>
</reference>
<name>A0A9D2G5Z8_9FIRM</name>
<organism evidence="13 14">
    <name type="scientific">Candidatus Gallimonas intestinavium</name>
    <dbReference type="NCBI Taxonomy" id="2838603"/>
    <lineage>
        <taxon>Bacteria</taxon>
        <taxon>Bacillati</taxon>
        <taxon>Bacillota</taxon>
        <taxon>Clostridia</taxon>
        <taxon>Candidatus Gallimonas</taxon>
    </lineage>
</organism>
<accession>A0A9D2G5Z8</accession>
<evidence type="ECO:0000256" key="8">
    <source>
        <dbReference type="ARBA" id="ARBA00023229"/>
    </source>
</evidence>
<comment type="caution">
    <text evidence="13">The sequence shown here is derived from an EMBL/GenBank/DDBJ whole genome shotgun (WGS) entry which is preliminary data.</text>
</comment>
<proteinExistence type="inferred from homology"/>
<evidence type="ECO:0000256" key="6">
    <source>
        <dbReference type="ARBA" id="ARBA00022723"/>
    </source>
</evidence>
<reference evidence="13" key="1">
    <citation type="journal article" date="2021" name="PeerJ">
        <title>Extensive microbial diversity within the chicken gut microbiome revealed by metagenomics and culture.</title>
        <authorList>
            <person name="Gilroy R."/>
            <person name="Ravi A."/>
            <person name="Getino M."/>
            <person name="Pursley I."/>
            <person name="Horton D.L."/>
            <person name="Alikhan N.F."/>
            <person name="Baker D."/>
            <person name="Gharbi K."/>
            <person name="Hall N."/>
            <person name="Watson M."/>
            <person name="Adriaenssens E.M."/>
            <person name="Foster-Nyarko E."/>
            <person name="Jarju S."/>
            <person name="Secka A."/>
            <person name="Antonio M."/>
            <person name="Oren A."/>
            <person name="Chaudhuri R.R."/>
            <person name="La Ragione R."/>
            <person name="Hildebrand F."/>
            <person name="Pallen M.J."/>
        </authorList>
    </citation>
    <scope>NUCLEOTIDE SEQUENCE</scope>
    <source>
        <strain evidence="13">ChiW7-2402</strain>
    </source>
</reference>
<dbReference type="EC" id="2.5.1.10" evidence="3"/>
<evidence type="ECO:0000256" key="12">
    <source>
        <dbReference type="RuleBase" id="RU004466"/>
    </source>
</evidence>
<protein>
    <recommendedName>
        <fullName evidence="4">Farnesyl diphosphate synthase</fullName>
        <ecNumber evidence="3">2.5.1.10</ecNumber>
    </recommendedName>
    <alternativeName>
        <fullName evidence="10">(2E,6E)-farnesyl diphosphate synthase</fullName>
    </alternativeName>
    <alternativeName>
        <fullName evidence="9">Geranyltranstransferase</fullName>
    </alternativeName>
</protein>
<comment type="similarity">
    <text evidence="2 12">Belongs to the FPP/GGPP synthase family.</text>
</comment>
<dbReference type="Pfam" id="PF00348">
    <property type="entry name" value="polyprenyl_synt"/>
    <property type="match status" value="1"/>
</dbReference>
<dbReference type="CDD" id="cd00685">
    <property type="entry name" value="Trans_IPPS_HT"/>
    <property type="match status" value="1"/>
</dbReference>
<dbReference type="FunFam" id="1.10.600.10:FF:000001">
    <property type="entry name" value="Geranylgeranyl diphosphate synthase"/>
    <property type="match status" value="1"/>
</dbReference>
<dbReference type="InterPro" id="IPR008949">
    <property type="entry name" value="Isoprenoid_synthase_dom_sf"/>
</dbReference>
<evidence type="ECO:0000313" key="14">
    <source>
        <dbReference type="Proteomes" id="UP000824102"/>
    </source>
</evidence>
<evidence type="ECO:0000256" key="4">
    <source>
        <dbReference type="ARBA" id="ARBA00015100"/>
    </source>
</evidence>
<evidence type="ECO:0000256" key="9">
    <source>
        <dbReference type="ARBA" id="ARBA00032380"/>
    </source>
</evidence>
<dbReference type="SFLD" id="SFLDG01017">
    <property type="entry name" value="Polyprenyl_Transferase_Like"/>
    <property type="match status" value="1"/>
</dbReference>
<dbReference type="GO" id="GO:0046872">
    <property type="term" value="F:metal ion binding"/>
    <property type="evidence" value="ECO:0007669"/>
    <property type="project" value="UniProtKB-KW"/>
</dbReference>
<keyword evidence="5 12" id="KW-0808">Transferase</keyword>
<dbReference type="InterPro" id="IPR000092">
    <property type="entry name" value="Polyprenyl_synt"/>
</dbReference>
<keyword evidence="6" id="KW-0479">Metal-binding</keyword>
<dbReference type="InterPro" id="IPR053378">
    <property type="entry name" value="Prenyl_diphosphate_synthase"/>
</dbReference>
<sequence length="290" mass="31808">MSALPVKYPQYLDAFERILEEYCAKMAYLPSGLTEGMSYSLLAGGKRLRPVLFFAALDALGAAWEGERELALALECIHTYSLIHDDLPAMDNDDWRRGKPSNHKKFGEGNAILAGDALLSEAFTLCLCAAKDEPHRRAGELLARAAGAEGMVAGQFSDLACEMDRSAGENELQFIYENKTAQLIRAPLMMAAAIAGKVEAEMAELGTALGILFQMTDDLLDVKGESAKMGKTLGKDEAENKLTCVRVFGLEESERRADGYAEACRAVLSRMTAETQFFSELVSYVRERDH</sequence>
<keyword evidence="7" id="KW-0460">Magnesium</keyword>
<dbReference type="Gene3D" id="1.10.600.10">
    <property type="entry name" value="Farnesyl Diphosphate Synthase"/>
    <property type="match status" value="1"/>
</dbReference>
<evidence type="ECO:0000256" key="11">
    <source>
        <dbReference type="ARBA" id="ARBA00049399"/>
    </source>
</evidence>
<dbReference type="GO" id="GO:0005737">
    <property type="term" value="C:cytoplasm"/>
    <property type="evidence" value="ECO:0007669"/>
    <property type="project" value="UniProtKB-ARBA"/>
</dbReference>
<dbReference type="PANTHER" id="PTHR43281:SF1">
    <property type="entry name" value="FARNESYL DIPHOSPHATE SYNTHASE"/>
    <property type="match status" value="1"/>
</dbReference>
<dbReference type="PROSITE" id="PS00444">
    <property type="entry name" value="POLYPRENYL_SYNTHASE_2"/>
    <property type="match status" value="1"/>
</dbReference>
<dbReference type="AlphaFoldDB" id="A0A9D2G5Z8"/>
<dbReference type="Proteomes" id="UP000824102">
    <property type="component" value="Unassembled WGS sequence"/>
</dbReference>
<dbReference type="SUPFAM" id="SSF48576">
    <property type="entry name" value="Terpenoid synthases"/>
    <property type="match status" value="1"/>
</dbReference>
<dbReference type="InterPro" id="IPR033749">
    <property type="entry name" value="Polyprenyl_synt_CS"/>
</dbReference>
<dbReference type="SFLD" id="SFLDS00005">
    <property type="entry name" value="Isoprenoid_Synthase_Type_I"/>
    <property type="match status" value="1"/>
</dbReference>
<dbReference type="PANTHER" id="PTHR43281">
    <property type="entry name" value="FARNESYL DIPHOSPHATE SYNTHASE"/>
    <property type="match status" value="1"/>
</dbReference>
<gene>
    <name evidence="13" type="ORF">H9964_05770</name>
</gene>
<evidence type="ECO:0000256" key="5">
    <source>
        <dbReference type="ARBA" id="ARBA00022679"/>
    </source>
</evidence>
<dbReference type="GO" id="GO:0004337">
    <property type="term" value="F:(2E,6E)-farnesyl diphosphate synthase activity"/>
    <property type="evidence" value="ECO:0007669"/>
    <property type="project" value="UniProtKB-EC"/>
</dbReference>
<comment type="catalytic activity">
    <reaction evidence="11">
        <text>isopentenyl diphosphate + (2E)-geranyl diphosphate = (2E,6E)-farnesyl diphosphate + diphosphate</text>
        <dbReference type="Rhea" id="RHEA:19361"/>
        <dbReference type="ChEBI" id="CHEBI:33019"/>
        <dbReference type="ChEBI" id="CHEBI:58057"/>
        <dbReference type="ChEBI" id="CHEBI:128769"/>
        <dbReference type="ChEBI" id="CHEBI:175763"/>
        <dbReference type="EC" id="2.5.1.10"/>
    </reaction>
</comment>
<evidence type="ECO:0000256" key="1">
    <source>
        <dbReference type="ARBA" id="ARBA00001946"/>
    </source>
</evidence>
<evidence type="ECO:0000256" key="7">
    <source>
        <dbReference type="ARBA" id="ARBA00022842"/>
    </source>
</evidence>
<evidence type="ECO:0000256" key="10">
    <source>
        <dbReference type="ARBA" id="ARBA00032873"/>
    </source>
</evidence>
<comment type="cofactor">
    <cofactor evidence="1">
        <name>Mg(2+)</name>
        <dbReference type="ChEBI" id="CHEBI:18420"/>
    </cofactor>
</comment>
<dbReference type="PROSITE" id="PS00723">
    <property type="entry name" value="POLYPRENYL_SYNTHASE_1"/>
    <property type="match status" value="1"/>
</dbReference>